<dbReference type="GO" id="GO:0005634">
    <property type="term" value="C:nucleus"/>
    <property type="evidence" value="ECO:0007669"/>
    <property type="project" value="UniProtKB-SubCell"/>
</dbReference>
<proteinExistence type="predicted"/>
<sequence>MSSKDRFEKTFSRKKKETTATAAAAAATTTTTKKSNDGKNINGEKQPKSKSKQKHPPKTETPSSKTQDKIIVSKPIKITFKCKEQPQQQQQQQQPTKEKKKPEKDEILNKEKKEKKKKRKSEDENVGEKKEDLKKIKVKVGKNEANEKDKLDEDEGLECAFATARITKIVKSDGFDSKITAEAVFLINKATEKFIELFSEDAYGYAVEERKNFVGYKHLSSVVSKGKMFDFLSDFVPEKVTAKKALAERNPPQILPG</sequence>
<dbReference type="GO" id="GO:0000976">
    <property type="term" value="F:transcription cis-regulatory region binding"/>
    <property type="evidence" value="ECO:0007669"/>
    <property type="project" value="TreeGrafter"/>
</dbReference>
<gene>
    <name evidence="5" type="ORF">RND81_11G097300</name>
</gene>
<evidence type="ECO:0000313" key="5">
    <source>
        <dbReference type="EMBL" id="KAK9676743.1"/>
    </source>
</evidence>
<feature type="compositionally biased region" description="Basic and acidic residues" evidence="3">
    <location>
        <begin position="96"/>
        <end position="112"/>
    </location>
</feature>
<dbReference type="InterPro" id="IPR050568">
    <property type="entry name" value="Transcr_DNA_Rep_Reg"/>
</dbReference>
<protein>
    <recommendedName>
        <fullName evidence="4">Transcription factor CBF/NF-Y/archaeal histone domain-containing protein</fullName>
    </recommendedName>
</protein>
<keyword evidence="6" id="KW-1185">Reference proteome</keyword>
<organism evidence="5 6">
    <name type="scientific">Saponaria officinalis</name>
    <name type="common">Common soapwort</name>
    <name type="synonym">Lychnis saponaria</name>
    <dbReference type="NCBI Taxonomy" id="3572"/>
    <lineage>
        <taxon>Eukaryota</taxon>
        <taxon>Viridiplantae</taxon>
        <taxon>Streptophyta</taxon>
        <taxon>Embryophyta</taxon>
        <taxon>Tracheophyta</taxon>
        <taxon>Spermatophyta</taxon>
        <taxon>Magnoliopsida</taxon>
        <taxon>eudicotyledons</taxon>
        <taxon>Gunneridae</taxon>
        <taxon>Pentapetalae</taxon>
        <taxon>Caryophyllales</taxon>
        <taxon>Caryophyllaceae</taxon>
        <taxon>Caryophylleae</taxon>
        <taxon>Saponaria</taxon>
    </lineage>
</organism>
<dbReference type="Gene3D" id="1.10.20.10">
    <property type="entry name" value="Histone, subunit A"/>
    <property type="match status" value="1"/>
</dbReference>
<feature type="domain" description="Transcription factor CBF/NF-Y/archaeal histone" evidence="4">
    <location>
        <begin position="163"/>
        <end position="223"/>
    </location>
</feature>
<keyword evidence="2" id="KW-0539">Nucleus</keyword>
<dbReference type="EMBL" id="JBDFQZ010000011">
    <property type="protein sequence ID" value="KAK9676743.1"/>
    <property type="molecule type" value="Genomic_DNA"/>
</dbReference>
<dbReference type="PANTHER" id="PTHR10252">
    <property type="entry name" value="HISTONE-LIKE TRANSCRIPTION FACTOR CCAAT-RELATED"/>
    <property type="match status" value="1"/>
</dbReference>
<feature type="compositionally biased region" description="Low complexity" evidence="3">
    <location>
        <begin position="85"/>
        <end position="95"/>
    </location>
</feature>
<dbReference type="Pfam" id="PF00808">
    <property type="entry name" value="CBFD_NFYB_HMF"/>
    <property type="match status" value="1"/>
</dbReference>
<evidence type="ECO:0000256" key="1">
    <source>
        <dbReference type="ARBA" id="ARBA00004123"/>
    </source>
</evidence>
<comment type="caution">
    <text evidence="5">The sequence shown here is derived from an EMBL/GenBank/DDBJ whole genome shotgun (WGS) entry which is preliminary data.</text>
</comment>
<dbReference type="AlphaFoldDB" id="A0AAW1HKJ0"/>
<evidence type="ECO:0000256" key="3">
    <source>
        <dbReference type="SAM" id="MobiDB-lite"/>
    </source>
</evidence>
<dbReference type="SUPFAM" id="SSF47113">
    <property type="entry name" value="Histone-fold"/>
    <property type="match status" value="1"/>
</dbReference>
<evidence type="ECO:0000256" key="2">
    <source>
        <dbReference type="ARBA" id="ARBA00023242"/>
    </source>
</evidence>
<evidence type="ECO:0000259" key="4">
    <source>
        <dbReference type="Pfam" id="PF00808"/>
    </source>
</evidence>
<dbReference type="InterPro" id="IPR003958">
    <property type="entry name" value="CBFA_NFYB_domain"/>
</dbReference>
<dbReference type="GO" id="GO:0046982">
    <property type="term" value="F:protein heterodimerization activity"/>
    <property type="evidence" value="ECO:0007669"/>
    <property type="project" value="InterPro"/>
</dbReference>
<feature type="compositionally biased region" description="Basic and acidic residues" evidence="3">
    <location>
        <begin position="120"/>
        <end position="135"/>
    </location>
</feature>
<dbReference type="InterPro" id="IPR009072">
    <property type="entry name" value="Histone-fold"/>
</dbReference>
<dbReference type="GO" id="GO:0006355">
    <property type="term" value="P:regulation of DNA-templated transcription"/>
    <property type="evidence" value="ECO:0007669"/>
    <property type="project" value="TreeGrafter"/>
</dbReference>
<name>A0AAW1HKJ0_SAPOF</name>
<feature type="compositionally biased region" description="Low complexity" evidence="3">
    <location>
        <begin position="19"/>
        <end position="32"/>
    </location>
</feature>
<dbReference type="PANTHER" id="PTHR10252:SF93">
    <property type="entry name" value="DNA POLYMERASE II SUBUNIT B3-1"/>
    <property type="match status" value="1"/>
</dbReference>
<feature type="compositionally biased region" description="Basic and acidic residues" evidence="3">
    <location>
        <begin position="1"/>
        <end position="11"/>
    </location>
</feature>
<evidence type="ECO:0000313" key="6">
    <source>
        <dbReference type="Proteomes" id="UP001443914"/>
    </source>
</evidence>
<reference evidence="5" key="1">
    <citation type="submission" date="2024-03" db="EMBL/GenBank/DDBJ databases">
        <title>WGS assembly of Saponaria officinalis var. Norfolk2.</title>
        <authorList>
            <person name="Jenkins J."/>
            <person name="Shu S."/>
            <person name="Grimwood J."/>
            <person name="Barry K."/>
            <person name="Goodstein D."/>
            <person name="Schmutz J."/>
            <person name="Leebens-Mack J."/>
            <person name="Osbourn A."/>
        </authorList>
    </citation>
    <scope>NUCLEOTIDE SEQUENCE [LARGE SCALE GENOMIC DNA]</scope>
    <source>
        <strain evidence="5">JIC</strain>
    </source>
</reference>
<feature type="region of interest" description="Disordered" evidence="3">
    <location>
        <begin position="1"/>
        <end position="135"/>
    </location>
</feature>
<comment type="subcellular location">
    <subcellularLocation>
        <location evidence="1">Nucleus</location>
    </subcellularLocation>
</comment>
<accession>A0AAW1HKJ0</accession>
<dbReference type="Proteomes" id="UP001443914">
    <property type="component" value="Unassembled WGS sequence"/>
</dbReference>